<organism evidence="1 2">
    <name type="scientific">Massilia cavernae</name>
    <dbReference type="NCBI Taxonomy" id="2320864"/>
    <lineage>
        <taxon>Bacteria</taxon>
        <taxon>Pseudomonadati</taxon>
        <taxon>Pseudomonadota</taxon>
        <taxon>Betaproteobacteria</taxon>
        <taxon>Burkholderiales</taxon>
        <taxon>Oxalobacteraceae</taxon>
        <taxon>Telluria group</taxon>
        <taxon>Massilia</taxon>
    </lineage>
</organism>
<name>A0A418Y7J7_9BURK</name>
<reference evidence="1 2" key="1">
    <citation type="submission" date="2018-09" db="EMBL/GenBank/DDBJ databases">
        <authorList>
            <person name="Zhu H."/>
        </authorList>
    </citation>
    <scope>NUCLEOTIDE SEQUENCE [LARGE SCALE GENOMIC DNA]</scope>
    <source>
        <strain evidence="1 2">K1S02-61</strain>
    </source>
</reference>
<evidence type="ECO:0000313" key="2">
    <source>
        <dbReference type="Proteomes" id="UP000284006"/>
    </source>
</evidence>
<dbReference type="Gene3D" id="3.40.190.10">
    <property type="entry name" value="Periplasmic binding protein-like II"/>
    <property type="match status" value="2"/>
</dbReference>
<evidence type="ECO:0000313" key="1">
    <source>
        <dbReference type="EMBL" id="RJG26334.1"/>
    </source>
</evidence>
<keyword evidence="2" id="KW-1185">Reference proteome</keyword>
<dbReference type="EMBL" id="QYUP01000019">
    <property type="protein sequence ID" value="RJG26334.1"/>
    <property type="molecule type" value="Genomic_DNA"/>
</dbReference>
<comment type="caution">
    <text evidence="1">The sequence shown here is derived from an EMBL/GenBank/DDBJ whole genome shotgun (WGS) entry which is preliminary data.</text>
</comment>
<dbReference type="AlphaFoldDB" id="A0A418Y7J7"/>
<proteinExistence type="predicted"/>
<gene>
    <name evidence="1" type="ORF">D3872_02315</name>
</gene>
<dbReference type="SUPFAM" id="SSF53850">
    <property type="entry name" value="Periplasmic binding protein-like II"/>
    <property type="match status" value="1"/>
</dbReference>
<dbReference type="Proteomes" id="UP000284006">
    <property type="component" value="Unassembled WGS sequence"/>
</dbReference>
<accession>A0A418Y7J7</accession>
<sequence length="118" mass="13063">MMDVAGQAIGTVHGYRHPELEKALGSGFVRDDGPTTEASLRKLAIGRMQHAITSEDIYLYRTRHGDLPLTLHPPLVIKRYMTHCAVAPRGRITVAEVNAGIAKMARDDTIAKILARYR</sequence>
<protein>
    <submittedName>
        <fullName evidence="1">Uncharacterized protein</fullName>
    </submittedName>
</protein>